<dbReference type="Gene3D" id="3.30.420.10">
    <property type="entry name" value="Ribonuclease H-like superfamily/Ribonuclease H"/>
    <property type="match status" value="1"/>
</dbReference>
<dbReference type="HAMAP" id="MF_03182">
    <property type="entry name" value="PAN2"/>
    <property type="match status" value="1"/>
</dbReference>
<dbReference type="GO" id="GO:0004535">
    <property type="term" value="F:poly(A)-specific ribonuclease activity"/>
    <property type="evidence" value="ECO:0007669"/>
    <property type="project" value="UniProtKB-UniRule"/>
</dbReference>
<feature type="binding site" evidence="9">
    <location>
        <position position="1192"/>
    </location>
    <ligand>
        <name>a divalent metal cation</name>
        <dbReference type="ChEBI" id="CHEBI:60240"/>
        <note>catalytic</note>
    </ligand>
</feature>
<dbReference type="InterPro" id="IPR028881">
    <property type="entry name" value="PAN2_UCH_dom"/>
</dbReference>
<comment type="domain">
    <text evidence="9">The linker, or PAN3 interaction domain (PID), between the WD40 repeats and the pseudo-UCH domain mediates interaction with PAN3.</text>
</comment>
<evidence type="ECO:0000313" key="12">
    <source>
        <dbReference type="EMBL" id="KYQ92601.1"/>
    </source>
</evidence>
<keyword evidence="4 9" id="KW-0540">Nuclease</keyword>
<feature type="compositionally biased region" description="Low complexity" evidence="10">
    <location>
        <begin position="91"/>
        <end position="104"/>
    </location>
</feature>
<evidence type="ECO:0000256" key="3">
    <source>
        <dbReference type="ARBA" id="ARBA00022664"/>
    </source>
</evidence>
<comment type="cofactor">
    <cofactor evidence="9">
        <name>a divalent metal cation</name>
        <dbReference type="ChEBI" id="CHEBI:60240"/>
    </cofactor>
    <text evidence="9">Binds 2 metal cations per subunit in the catalytic exonuclease domain.</text>
</comment>
<feature type="binding site" evidence="9">
    <location>
        <position position="1140"/>
    </location>
    <ligand>
        <name>a divalent metal cation</name>
        <dbReference type="ChEBI" id="CHEBI:60240"/>
        <note>catalytic</note>
    </ligand>
</feature>
<dbReference type="GO" id="GO:0000289">
    <property type="term" value="P:nuclear-transcribed mRNA poly(A) tail shortening"/>
    <property type="evidence" value="ECO:0007669"/>
    <property type="project" value="UniProtKB-UniRule"/>
</dbReference>
<dbReference type="CDD" id="cd06143">
    <property type="entry name" value="PAN2_exo"/>
    <property type="match status" value="1"/>
</dbReference>
<dbReference type="InterPro" id="IPR030843">
    <property type="entry name" value="PAN2"/>
</dbReference>
<dbReference type="PROSITE" id="PS50235">
    <property type="entry name" value="USP_3"/>
    <property type="match status" value="1"/>
</dbReference>
<comment type="caution">
    <text evidence="12">The sequence shown here is derived from an EMBL/GenBank/DDBJ whole genome shotgun (WGS) entry which is preliminary data.</text>
</comment>
<dbReference type="OMA" id="TQELLWT"/>
<evidence type="ECO:0000256" key="2">
    <source>
        <dbReference type="ARBA" id="ARBA00022490"/>
    </source>
</evidence>
<dbReference type="STRING" id="361077.A0A151ZF55"/>
<comment type="activity regulation">
    <text evidence="9">Positively regulated by the regulatory subunit PAN3.</text>
</comment>
<dbReference type="EMBL" id="LODT01000029">
    <property type="protein sequence ID" value="KYQ92601.1"/>
    <property type="molecule type" value="Genomic_DNA"/>
</dbReference>
<dbReference type="AlphaFoldDB" id="A0A151ZF55"/>
<sequence length="1259" mass="143795">MYGPNNGYNLRNNNISFNNNNNNVKSPITSITSNNQTNTTPPQSHGMPIYGNYHQEHLVSPNQHQYQQNIYQHQPTPTSMQSPFSTTNVANISNNNNNNNNSNSTQQMYNEYAYQDDYPPEDDYYDDITWAEMRIEPEYPISNINNIVTTLRFDPWEELLWVGYQNGKVSSLLNPNLERYSSFYASQDKTEIRDILVDSEGALCLTKSSLNFYTRGGAPNYQVRNERMKDLNAVQYSKFDNSEIIVGNDHGIIFIIDFYTGKVIREIHMPSGIKTINRGRQIWCGQTNGDLSMLDQRTWRIEHTFSAHKGDVKSVDIKGDLMVSCGCSPRLGQLFLDPIIKVFDTNALRALPPIQYKRPTMVKFHPKYYSSIAISSDSTNQIFICDVNNQNDTSNSQYLQVDSLFGYLYSMDISSSGDIMAFGDGGGLVHQWTETEEFSVNVNSFQTDLVQFPQFNRPNRMTENSPLSEIPFQQDGPDQYLLSYWKPTLSYQVGLPQRPLNSTLLANLKQHDFVGYIPNTGANKISRKQMRGKSYEEGKIKSLSNLSMSHIRPPKIFRWTELKFKKFGLEEFEVMEFNKTHFSGLENILPNSYSNCVIQALYFIPNIRAVLLNHLCTKSYCLSCELGFLFTMMDNSVGKTVESSNFLRVLKQIPQASALGIILSSETPESPIPLPQLVSNLNRFLVEQLHKEISTTSNINSETIFESLFSSISLSSNKCINCGNQYEKQLKQNQYELSYPTTPNEYGQGPDGTSFSNILKNTLSKQFKSPAWCEKCQGFFSTVQKKTLKSLPPLLCINANCIKKEQEEYWKFESTNIIPGTKTFISSTGQQQQHGPQSQLNGQQQQVGFNNNKDEITWLPLKIRIKLDSNNNQLSVTEYPNNLEKSKVPVNPQDLVEEVNENGQLYELTTCISHIKDQFKRIPKQGHLVSQIKIKDTSVNPPKDRWYLFNDFRINECSANDVTHFDSNWRTGAILYYSKVNSNATSDLPIPPIVNPISKDTYLQNNLITCKPNALTFTPANTNTLPKKDDLVAIDTEFVSIGPEETEVSLDGKRVIIQPGNFSLARVSIVRSNGEAFIDDYIQSIEPVTDYLTRFSGINVGDLDPKVSTKNVISLKNIYLKLRYLVDQKVKFVGHGLQKDFRIINIYVPPEQIIDTVELYQLKNQRKLSLRFLAFVLLKIDIQSETHCSVEDARTAMELYKYYLSLQEKNEFDETLKRIYEIGRQYNFKVPEGNVNLKDIEKHINNILNAPISQPQKDK</sequence>
<feature type="binding site" evidence="9">
    <location>
        <position position="1035"/>
    </location>
    <ligand>
        <name>a divalent metal cation</name>
        <dbReference type="ChEBI" id="CHEBI:60240"/>
        <note>catalytic</note>
    </ligand>
</feature>
<keyword evidence="13" id="KW-1185">Reference proteome</keyword>
<comment type="function">
    <text evidence="9">Catalytic subunit of the poly(A)-nuclease (PAN) deadenylation complex, one of two cytoplasmic mRNA deadenylases involved in mRNA turnover. PAN specifically shortens poly(A) tails of RNA and the activity is stimulated by poly(A)-binding protein (PABP). PAN deadenylation is followed by rapid degradation of the shortened mRNA tails by the CCR4-NOT complex. Deadenylated mRNAs are then degraded by two alternative mechanisms, namely exosome-mediated 3'-5' exonucleolytic degradation, or deadenlyation-dependent mRNA decaping and subsequent 5'-3' exonucleolytic degradation by XRN1.</text>
</comment>
<protein>
    <recommendedName>
        <fullName evidence="9">PAN2-PAN3 deadenylation complex catalytic subunit PAN2</fullName>
        <ecNumber evidence="9">3.1.13.4</ecNumber>
    </recommendedName>
    <alternativeName>
        <fullName evidence="9">PAB1P-dependent poly(A)-specific ribonuclease</fullName>
    </alternativeName>
    <alternativeName>
        <fullName evidence="9">Poly(A)-nuclease deadenylation complex subunit 2</fullName>
        <shortName evidence="9">PAN deadenylation complex subunit 2</shortName>
    </alternativeName>
</protein>
<keyword evidence="7 9" id="KW-0269">Exonuclease</keyword>
<dbReference type="InterPro" id="IPR038765">
    <property type="entry name" value="Papain-like_cys_pep_sf"/>
</dbReference>
<accession>A0A151ZF55</accession>
<dbReference type="InterPro" id="IPR012337">
    <property type="entry name" value="RNaseH-like_sf"/>
</dbReference>
<keyword evidence="2 9" id="KW-0963">Cytoplasm</keyword>
<dbReference type="InterPro" id="IPR013520">
    <property type="entry name" value="Ribonucl_H"/>
</dbReference>
<dbReference type="SMART" id="SM00479">
    <property type="entry name" value="EXOIII"/>
    <property type="match status" value="1"/>
</dbReference>
<evidence type="ECO:0000256" key="1">
    <source>
        <dbReference type="ARBA" id="ARBA00001663"/>
    </source>
</evidence>
<dbReference type="Proteomes" id="UP000076078">
    <property type="component" value="Unassembled WGS sequence"/>
</dbReference>
<comment type="catalytic activity">
    <reaction evidence="1 9">
        <text>Exonucleolytic cleavage of poly(A) to 5'-AMP.</text>
        <dbReference type="EC" id="3.1.13.4"/>
    </reaction>
</comment>
<dbReference type="InParanoid" id="A0A151ZF55"/>
<keyword evidence="5 9" id="KW-0479">Metal-binding</keyword>
<dbReference type="SUPFAM" id="SSF50978">
    <property type="entry name" value="WD40 repeat-like"/>
    <property type="match status" value="1"/>
</dbReference>
<keyword evidence="8" id="KW-0539">Nucleus</keyword>
<comment type="domain">
    <text evidence="9">Contains a pseudo-UCH domain. This ubiquitin C-terminal hydrolase (UCH)-like or ubiquitin specific protease (USP)-like domain is predicted to be catalytically inactive because it lacks the active site catalytic triad characteristic of thiol proteases, with residues at the equivalent structural positions that are incompatible with catalysis, and it cannot bind ubiquitin. It functions as a structural scaffold for intra- and intermolecular interactions in the complex.</text>
</comment>
<dbReference type="InterPro" id="IPR028889">
    <property type="entry name" value="USP"/>
</dbReference>
<comment type="caution">
    <text evidence="9">Lacks conserved residue(s) required for the propagation of feature annotation.</text>
</comment>
<dbReference type="InterPro" id="IPR015943">
    <property type="entry name" value="WD40/YVTN_repeat-like_dom_sf"/>
</dbReference>
<dbReference type="OrthoDB" id="16516at2759"/>
<proteinExistence type="inferred from homology"/>
<evidence type="ECO:0000256" key="10">
    <source>
        <dbReference type="SAM" id="MobiDB-lite"/>
    </source>
</evidence>
<dbReference type="EC" id="3.1.13.4" evidence="9"/>
<dbReference type="FunCoup" id="A0A151ZF55">
    <property type="interactions" value="481"/>
</dbReference>
<evidence type="ECO:0000256" key="6">
    <source>
        <dbReference type="ARBA" id="ARBA00022801"/>
    </source>
</evidence>
<organism evidence="12 13">
    <name type="scientific">Tieghemostelium lacteum</name>
    <name type="common">Slime mold</name>
    <name type="synonym">Dictyostelium lacteum</name>
    <dbReference type="NCBI Taxonomy" id="361077"/>
    <lineage>
        <taxon>Eukaryota</taxon>
        <taxon>Amoebozoa</taxon>
        <taxon>Evosea</taxon>
        <taxon>Eumycetozoa</taxon>
        <taxon>Dictyostelia</taxon>
        <taxon>Dictyosteliales</taxon>
        <taxon>Raperosteliaceae</taxon>
        <taxon>Tieghemostelium</taxon>
    </lineage>
</organism>
<dbReference type="Gene3D" id="3.90.70.10">
    <property type="entry name" value="Cysteine proteinases"/>
    <property type="match status" value="1"/>
</dbReference>
<evidence type="ECO:0000256" key="5">
    <source>
        <dbReference type="ARBA" id="ARBA00022723"/>
    </source>
</evidence>
<reference evidence="12 13" key="1">
    <citation type="submission" date="2015-12" db="EMBL/GenBank/DDBJ databases">
        <title>Dictyostelia acquired genes for synthesis and detection of signals that induce cell-type specialization by lateral gene transfer from prokaryotes.</title>
        <authorList>
            <person name="Gloeckner G."/>
            <person name="Schaap P."/>
        </authorList>
    </citation>
    <scope>NUCLEOTIDE SEQUENCE [LARGE SCALE GENOMIC DNA]</scope>
    <source>
        <strain evidence="12 13">TK</strain>
    </source>
</reference>
<dbReference type="SUPFAM" id="SSF53098">
    <property type="entry name" value="Ribonuclease H-like"/>
    <property type="match status" value="1"/>
</dbReference>
<comment type="similarity">
    <text evidence="9">Belongs to the peptidase C19 family. PAN2 subfamily.</text>
</comment>
<evidence type="ECO:0000256" key="4">
    <source>
        <dbReference type="ARBA" id="ARBA00022722"/>
    </source>
</evidence>
<dbReference type="InterPro" id="IPR036397">
    <property type="entry name" value="RNaseH_sf"/>
</dbReference>
<feature type="binding site" evidence="9">
    <location>
        <position position="1037"/>
    </location>
    <ligand>
        <name>a divalent metal cation</name>
        <dbReference type="ChEBI" id="CHEBI:60240"/>
        <note>catalytic</note>
    </ligand>
</feature>
<evidence type="ECO:0000256" key="8">
    <source>
        <dbReference type="ARBA" id="ARBA00023242"/>
    </source>
</evidence>
<dbReference type="GO" id="GO:0006397">
    <property type="term" value="P:mRNA processing"/>
    <property type="evidence" value="ECO:0007669"/>
    <property type="project" value="UniProtKB-KW"/>
</dbReference>
<dbReference type="Pfam" id="PF13423">
    <property type="entry name" value="UCH_1"/>
    <property type="match status" value="1"/>
</dbReference>
<evidence type="ECO:0000256" key="9">
    <source>
        <dbReference type="HAMAP-Rule" id="MF_03182"/>
    </source>
</evidence>
<dbReference type="InterPro" id="IPR048841">
    <property type="entry name" value="PAN2_N"/>
</dbReference>
<dbReference type="InterPro" id="IPR050785">
    <property type="entry name" value="PAN2-PAN3_catalytic_subunit"/>
</dbReference>
<evidence type="ECO:0000259" key="11">
    <source>
        <dbReference type="PROSITE" id="PS50235"/>
    </source>
</evidence>
<dbReference type="GO" id="GO:0003676">
    <property type="term" value="F:nucleic acid binding"/>
    <property type="evidence" value="ECO:0007669"/>
    <property type="project" value="InterPro"/>
</dbReference>
<gene>
    <name evidence="9" type="primary">PAN2</name>
    <name evidence="12" type="ORF">DLAC_06595</name>
</gene>
<dbReference type="GO" id="GO:0000932">
    <property type="term" value="C:P-body"/>
    <property type="evidence" value="ECO:0007669"/>
    <property type="project" value="TreeGrafter"/>
</dbReference>
<comment type="subunit">
    <text evidence="9">Forms a heterotrimer with an asymmetric homodimer of the regulatory subunit PAN3 to form the poly(A)-nuclease (PAN) deadenylation complex.</text>
</comment>
<comment type="subcellular location">
    <subcellularLocation>
        <location evidence="9">Cytoplasm</location>
    </subcellularLocation>
</comment>
<dbReference type="GO" id="GO:0031251">
    <property type="term" value="C:PAN complex"/>
    <property type="evidence" value="ECO:0007669"/>
    <property type="project" value="UniProtKB-UniRule"/>
</dbReference>
<keyword evidence="6 9" id="KW-0378">Hydrolase</keyword>
<feature type="region of interest" description="Disordered" evidence="10">
    <location>
        <begin position="86"/>
        <end position="105"/>
    </location>
</feature>
<dbReference type="InterPro" id="IPR036322">
    <property type="entry name" value="WD40_repeat_dom_sf"/>
</dbReference>
<keyword evidence="3 9" id="KW-0507">mRNA processing</keyword>
<evidence type="ECO:0000256" key="7">
    <source>
        <dbReference type="ARBA" id="ARBA00022839"/>
    </source>
</evidence>
<dbReference type="Pfam" id="PF20770">
    <property type="entry name" value="PAN2_N"/>
    <property type="match status" value="1"/>
</dbReference>
<feature type="domain" description="USP" evidence="11">
    <location>
        <begin position="583"/>
        <end position="980"/>
    </location>
</feature>
<dbReference type="GO" id="GO:0046872">
    <property type="term" value="F:metal ion binding"/>
    <property type="evidence" value="ECO:0007669"/>
    <property type="project" value="UniProtKB-KW"/>
</dbReference>
<dbReference type="Pfam" id="PF00929">
    <property type="entry name" value="RNase_T"/>
    <property type="match status" value="1"/>
</dbReference>
<dbReference type="FunFam" id="3.30.420.10:FF:000011">
    <property type="entry name" value="PAN2-PAN3 deadenylation complex catalytic subunit PAN2"/>
    <property type="match status" value="1"/>
</dbReference>
<evidence type="ECO:0000313" key="13">
    <source>
        <dbReference type="Proteomes" id="UP000076078"/>
    </source>
</evidence>
<name>A0A151ZF55_TIELA</name>
<dbReference type="SUPFAM" id="SSF54001">
    <property type="entry name" value="Cysteine proteinases"/>
    <property type="match status" value="1"/>
</dbReference>
<dbReference type="PANTHER" id="PTHR15728">
    <property type="entry name" value="DEADENYLATION COMPLEX CATALYTIC SUBUNIT PAN2"/>
    <property type="match status" value="1"/>
</dbReference>
<dbReference type="Gene3D" id="2.130.10.10">
    <property type="entry name" value="YVTN repeat-like/Quinoprotein amine dehydrogenase"/>
    <property type="match status" value="1"/>
</dbReference>
<dbReference type="PANTHER" id="PTHR15728:SF0">
    <property type="entry name" value="PAN2-PAN3 DEADENYLATION COMPLEX CATALYTIC SUBUNIT PAN2"/>
    <property type="match status" value="1"/>
</dbReference>